<reference evidence="2 5" key="2">
    <citation type="journal article" date="2020" name="Microbiome">
        <title>Single-cell genomics of uncultured bacteria reveals dietary fiber responders in the mouse gut microbiota.</title>
        <authorList>
            <person name="Chijiiwa R."/>
            <person name="Hosokawa M."/>
            <person name="Kogawa M."/>
            <person name="Nishikawa Y."/>
            <person name="Ide K."/>
            <person name="Sakanashi C."/>
            <person name="Takahashi K."/>
            <person name="Takeyama H."/>
        </authorList>
    </citation>
    <scope>NUCLEOTIDE SEQUENCE [LARGE SCALE GENOMIC DNA]</scope>
    <source>
        <strain evidence="2">IMSAGC_001</strain>
    </source>
</reference>
<comment type="caution">
    <text evidence="2">The sequence shown here is derived from an EMBL/GenBank/DDBJ whole genome shotgun (WGS) entry which is preliminary data.</text>
</comment>
<dbReference type="AlphaFoldDB" id="A0A7J0A4P6"/>
<reference evidence="3 4" key="1">
    <citation type="submission" date="2019-03" db="EMBL/GenBank/DDBJ databases">
        <title>Diversity of the mouse oral microbiome.</title>
        <authorList>
            <person name="Joseph S."/>
            <person name="Aduse-Opoku J."/>
            <person name="Curtis M."/>
            <person name="Wade W."/>
            <person name="Hashim A."/>
        </authorList>
    </citation>
    <scope>NUCLEOTIDE SEQUENCE [LARGE SCALE GENOMIC DNA]</scope>
    <source>
        <strain evidence="3 4">P2318</strain>
    </source>
</reference>
<feature type="coiled-coil region" evidence="1">
    <location>
        <begin position="7"/>
        <end position="34"/>
    </location>
</feature>
<sequence>MTDIRLIKTLIESNKILRGKLEEAQKRIDELEGRMPPVMRCNVISHDFTKGIPKEAKAK</sequence>
<dbReference type="Proteomes" id="UP000491181">
    <property type="component" value="Unassembled WGS sequence"/>
</dbReference>
<accession>A0A7J0A4P6</accession>
<dbReference type="RefSeq" id="WP_024988066.1">
    <property type="nucleotide sequence ID" value="NZ_BLLS01000090.1"/>
</dbReference>
<name>A0A7J0A4P6_9BACE</name>
<proteinExistence type="predicted"/>
<gene>
    <name evidence="3" type="ORF">E4T97_19855</name>
    <name evidence="2" type="ORF">IMSAGC001_02778</name>
</gene>
<evidence type="ECO:0000256" key="1">
    <source>
        <dbReference type="SAM" id="Coils"/>
    </source>
</evidence>
<dbReference type="EMBL" id="BLLS01000090">
    <property type="protein sequence ID" value="GFH87353.1"/>
    <property type="molecule type" value="Genomic_DNA"/>
</dbReference>
<evidence type="ECO:0000313" key="4">
    <source>
        <dbReference type="Proteomes" id="UP000298073"/>
    </source>
</evidence>
<keyword evidence="1" id="KW-0175">Coiled coil</keyword>
<dbReference type="EMBL" id="SPPV01000074">
    <property type="protein sequence ID" value="TFU45101.1"/>
    <property type="molecule type" value="Genomic_DNA"/>
</dbReference>
<evidence type="ECO:0000313" key="3">
    <source>
        <dbReference type="EMBL" id="TFU45101.1"/>
    </source>
</evidence>
<protein>
    <submittedName>
        <fullName evidence="2">Uncharacterized protein</fullName>
    </submittedName>
</protein>
<evidence type="ECO:0000313" key="2">
    <source>
        <dbReference type="EMBL" id="GFH87353.1"/>
    </source>
</evidence>
<evidence type="ECO:0000313" key="5">
    <source>
        <dbReference type="Proteomes" id="UP000491181"/>
    </source>
</evidence>
<dbReference type="Proteomes" id="UP000298073">
    <property type="component" value="Unassembled WGS sequence"/>
</dbReference>
<dbReference type="GeneID" id="93048587"/>
<organism evidence="2 5">
    <name type="scientific">Bacteroides acidifaciens</name>
    <dbReference type="NCBI Taxonomy" id="85831"/>
    <lineage>
        <taxon>Bacteria</taxon>
        <taxon>Pseudomonadati</taxon>
        <taxon>Bacteroidota</taxon>
        <taxon>Bacteroidia</taxon>
        <taxon>Bacteroidales</taxon>
        <taxon>Bacteroidaceae</taxon>
        <taxon>Bacteroides</taxon>
    </lineage>
</organism>